<accession>A0A4Y1YMA7</accession>
<evidence type="ECO:0000313" key="1">
    <source>
        <dbReference type="EMBL" id="BBL35290.1"/>
    </source>
</evidence>
<gene>
    <name evidence="1" type="ORF">Nstercoris_01552</name>
</gene>
<name>A0A4Y1YMA7_9PROT</name>
<reference evidence="1 2" key="1">
    <citation type="submission" date="2019-06" db="EMBL/GenBank/DDBJ databases">
        <title>Nitrosomonas stercoris KYUHI-S whole genome shotgun sequence.</title>
        <authorList>
            <person name="Nakagawa T."/>
            <person name="Tsuchiya Y."/>
            <person name="Takahashi R."/>
        </authorList>
    </citation>
    <scope>NUCLEOTIDE SEQUENCE [LARGE SCALE GENOMIC DNA]</scope>
    <source>
        <strain evidence="1 2">KYUHI-S</strain>
    </source>
</reference>
<dbReference type="EMBL" id="AP019755">
    <property type="protein sequence ID" value="BBL35290.1"/>
    <property type="molecule type" value="Genomic_DNA"/>
</dbReference>
<proteinExistence type="predicted"/>
<keyword evidence="2" id="KW-1185">Reference proteome</keyword>
<dbReference type="AlphaFoldDB" id="A0A4Y1YMA7"/>
<evidence type="ECO:0000313" key="2">
    <source>
        <dbReference type="Proteomes" id="UP000316473"/>
    </source>
</evidence>
<sequence>MLRLIRDKGPKETINTLIVAEKAKINHQDIEELLLKYQRSYPEDATRSIREVTNPNQEKHEGLRVFVIETRLALMLANFYGLEAYQALKTFMDRQGYKIQADPNLNNISTPEDSDT</sequence>
<dbReference type="Proteomes" id="UP000316473">
    <property type="component" value="Chromosome"/>
</dbReference>
<dbReference type="KEGG" id="nst:Nstercoris_01552"/>
<protein>
    <submittedName>
        <fullName evidence="1">Uncharacterized protein</fullName>
    </submittedName>
</protein>
<organism evidence="1 2">
    <name type="scientific">Nitrosomonas stercoris</name>
    <dbReference type="NCBI Taxonomy" id="1444684"/>
    <lineage>
        <taxon>Bacteria</taxon>
        <taxon>Pseudomonadati</taxon>
        <taxon>Pseudomonadota</taxon>
        <taxon>Betaproteobacteria</taxon>
        <taxon>Nitrosomonadales</taxon>
        <taxon>Nitrosomonadaceae</taxon>
        <taxon>Nitrosomonas</taxon>
    </lineage>
</organism>